<accession>A0A6I6URT4</accession>
<evidence type="ECO:0000313" key="3">
    <source>
        <dbReference type="EMBL" id="QHE62639.1"/>
    </source>
</evidence>
<name>A0A6I6URT4_9BACI</name>
<dbReference type="AlphaFoldDB" id="A0A6I6URT4"/>
<feature type="domain" description="Thioredoxin" evidence="2">
    <location>
        <begin position="49"/>
        <end position="183"/>
    </location>
</feature>
<dbReference type="KEGG" id="bvq:FHE72_17615"/>
<protein>
    <submittedName>
        <fullName evidence="3">Redoxin domain-containing protein</fullName>
    </submittedName>
</protein>
<dbReference type="InterPro" id="IPR036249">
    <property type="entry name" value="Thioredoxin-like_sf"/>
</dbReference>
<evidence type="ECO:0000256" key="1">
    <source>
        <dbReference type="SAM" id="Phobius"/>
    </source>
</evidence>
<dbReference type="PROSITE" id="PS51352">
    <property type="entry name" value="THIOREDOXIN_2"/>
    <property type="match status" value="1"/>
</dbReference>
<organism evidence="3 4">
    <name type="scientific">Rossellomorea vietnamensis</name>
    <dbReference type="NCBI Taxonomy" id="218284"/>
    <lineage>
        <taxon>Bacteria</taxon>
        <taxon>Bacillati</taxon>
        <taxon>Bacillota</taxon>
        <taxon>Bacilli</taxon>
        <taxon>Bacillales</taxon>
        <taxon>Bacillaceae</taxon>
        <taxon>Rossellomorea</taxon>
    </lineage>
</organism>
<dbReference type="RefSeq" id="WP_159362534.1">
    <property type="nucleotide sequence ID" value="NZ_CP047394.1"/>
</dbReference>
<reference evidence="3 4" key="1">
    <citation type="submission" date="2019-06" db="EMBL/GenBank/DDBJ databases">
        <title>An operon consisting of a P-type ATPase gene and a transcriptional regular gene given the different cadmium resistance in Bacillus vietamensis 151-6 and Bacillus marisflavi 151-25.</title>
        <authorList>
            <person name="Yu X."/>
        </authorList>
    </citation>
    <scope>NUCLEOTIDE SEQUENCE [LARGE SCALE GENOMIC DNA]</scope>
    <source>
        <strain evidence="3 4">151-6</strain>
    </source>
</reference>
<sequence>MNYSVLISSMLLIYVSLFILNLLKIRSTDKLLNLITMTEKEEKGIYKRIPIGIQAPKFELIDFKGNLHNFSNLRRPLVLLIVNNNCSACSLDKWEFEKYAKTNRNLDFVLVVNSSKDLRPEDENLEVQTTNYRILKGNIDFLKKFNVKEYPTFIVINQDNRIVGYPVVTDNIDYYSKKLAFEN</sequence>
<dbReference type="Gene3D" id="3.40.30.10">
    <property type="entry name" value="Glutaredoxin"/>
    <property type="match status" value="1"/>
</dbReference>
<dbReference type="EMBL" id="CP047394">
    <property type="protein sequence ID" value="QHE62639.1"/>
    <property type="molecule type" value="Genomic_DNA"/>
</dbReference>
<evidence type="ECO:0000259" key="2">
    <source>
        <dbReference type="PROSITE" id="PS51352"/>
    </source>
</evidence>
<keyword evidence="1" id="KW-0472">Membrane</keyword>
<dbReference type="Proteomes" id="UP000465062">
    <property type="component" value="Chromosome"/>
</dbReference>
<keyword evidence="1" id="KW-0812">Transmembrane</keyword>
<evidence type="ECO:0000313" key="4">
    <source>
        <dbReference type="Proteomes" id="UP000465062"/>
    </source>
</evidence>
<gene>
    <name evidence="3" type="ORF">FHE72_17615</name>
</gene>
<keyword evidence="1" id="KW-1133">Transmembrane helix</keyword>
<proteinExistence type="predicted"/>
<feature type="transmembrane region" description="Helical" evidence="1">
    <location>
        <begin position="6"/>
        <end position="23"/>
    </location>
</feature>
<dbReference type="InterPro" id="IPR013766">
    <property type="entry name" value="Thioredoxin_domain"/>
</dbReference>
<dbReference type="SUPFAM" id="SSF52833">
    <property type="entry name" value="Thioredoxin-like"/>
    <property type="match status" value="1"/>
</dbReference>